<evidence type="ECO:0000313" key="2">
    <source>
        <dbReference type="EMBL" id="KNC22819.1"/>
    </source>
</evidence>
<evidence type="ECO:0000313" key="3">
    <source>
        <dbReference type="Proteomes" id="UP000037069"/>
    </source>
</evidence>
<keyword evidence="3" id="KW-1185">Reference proteome</keyword>
<reference evidence="2 3" key="1">
    <citation type="journal article" date="2015" name="Nat. Commun.">
        <title>Lucilia cuprina genome unlocks parasitic fly biology to underpin future interventions.</title>
        <authorList>
            <person name="Anstead C.A."/>
            <person name="Korhonen P.K."/>
            <person name="Young N.D."/>
            <person name="Hall R.S."/>
            <person name="Jex A.R."/>
            <person name="Murali S.C."/>
            <person name="Hughes D.S."/>
            <person name="Lee S.F."/>
            <person name="Perry T."/>
            <person name="Stroehlein A.J."/>
            <person name="Ansell B.R."/>
            <person name="Breugelmans B."/>
            <person name="Hofmann A."/>
            <person name="Qu J."/>
            <person name="Dugan S."/>
            <person name="Lee S.L."/>
            <person name="Chao H."/>
            <person name="Dinh H."/>
            <person name="Han Y."/>
            <person name="Doddapaneni H.V."/>
            <person name="Worley K.C."/>
            <person name="Muzny D.M."/>
            <person name="Ioannidis P."/>
            <person name="Waterhouse R.M."/>
            <person name="Zdobnov E.M."/>
            <person name="James P.J."/>
            <person name="Bagnall N.H."/>
            <person name="Kotze A.C."/>
            <person name="Gibbs R.A."/>
            <person name="Richards S."/>
            <person name="Batterham P."/>
            <person name="Gasser R.B."/>
        </authorList>
    </citation>
    <scope>NUCLEOTIDE SEQUENCE [LARGE SCALE GENOMIC DNA]</scope>
    <source>
        <strain evidence="2 3">LS</strain>
        <tissue evidence="2">Full body</tissue>
    </source>
</reference>
<accession>A0A0L0BUD3</accession>
<name>A0A0L0BUD3_LUCCU</name>
<feature type="region of interest" description="Disordered" evidence="1">
    <location>
        <begin position="119"/>
        <end position="152"/>
    </location>
</feature>
<protein>
    <submittedName>
        <fullName evidence="2">Uncharacterized protein</fullName>
    </submittedName>
</protein>
<gene>
    <name evidence="2" type="ORF">FF38_08016</name>
</gene>
<organism evidence="2 3">
    <name type="scientific">Lucilia cuprina</name>
    <name type="common">Green bottle fly</name>
    <name type="synonym">Australian sheep blowfly</name>
    <dbReference type="NCBI Taxonomy" id="7375"/>
    <lineage>
        <taxon>Eukaryota</taxon>
        <taxon>Metazoa</taxon>
        <taxon>Ecdysozoa</taxon>
        <taxon>Arthropoda</taxon>
        <taxon>Hexapoda</taxon>
        <taxon>Insecta</taxon>
        <taxon>Pterygota</taxon>
        <taxon>Neoptera</taxon>
        <taxon>Endopterygota</taxon>
        <taxon>Diptera</taxon>
        <taxon>Brachycera</taxon>
        <taxon>Muscomorpha</taxon>
        <taxon>Oestroidea</taxon>
        <taxon>Calliphoridae</taxon>
        <taxon>Luciliinae</taxon>
        <taxon>Lucilia</taxon>
    </lineage>
</organism>
<proteinExistence type="predicted"/>
<comment type="caution">
    <text evidence="2">The sequence shown here is derived from an EMBL/GenBank/DDBJ whole genome shotgun (WGS) entry which is preliminary data.</text>
</comment>
<evidence type="ECO:0000256" key="1">
    <source>
        <dbReference type="SAM" id="MobiDB-lite"/>
    </source>
</evidence>
<dbReference type="EMBL" id="JRES01001454">
    <property type="protein sequence ID" value="KNC22819.1"/>
    <property type="molecule type" value="Genomic_DNA"/>
</dbReference>
<dbReference type="OrthoDB" id="7857195at2759"/>
<feature type="region of interest" description="Disordered" evidence="1">
    <location>
        <begin position="81"/>
        <end position="107"/>
    </location>
</feature>
<dbReference type="Proteomes" id="UP000037069">
    <property type="component" value="Unassembled WGS sequence"/>
</dbReference>
<feature type="compositionally biased region" description="Basic residues" evidence="1">
    <location>
        <begin position="125"/>
        <end position="152"/>
    </location>
</feature>
<dbReference type="AlphaFoldDB" id="A0A0L0BUD3"/>
<sequence length="152" mass="17375">MDNTNSVLLPHILESLSQKPELCDTYENLCEEIGYVLSSENLKQQYGNVENALESALDVGRNLGIITLTDDLIRMPFNLSKSAKGPVSTKKKSAVKSILSPTDDSENFIMQPRRTHTVRPAMIPHGRRSRRRISRSRRRRSGGRRRSRSRRR</sequence>